<keyword evidence="1" id="KW-0238">DNA-binding</keyword>
<gene>
    <name evidence="3" type="ORF">J4557_30435</name>
</gene>
<evidence type="ECO:0000256" key="1">
    <source>
        <dbReference type="ARBA" id="ARBA00023125"/>
    </source>
</evidence>
<keyword evidence="4" id="KW-1185">Reference proteome</keyword>
<dbReference type="EMBL" id="JAGEOK010000022">
    <property type="protein sequence ID" value="MBO2441849.1"/>
    <property type="molecule type" value="Genomic_DNA"/>
</dbReference>
<protein>
    <submittedName>
        <fullName evidence="3">Uncharacterized protein</fullName>
    </submittedName>
</protein>
<dbReference type="RefSeq" id="WP_208270200.1">
    <property type="nucleotide sequence ID" value="NZ_JAGEOK010000022.1"/>
</dbReference>
<reference evidence="3 4" key="1">
    <citation type="submission" date="2021-03" db="EMBL/GenBank/DDBJ databases">
        <authorList>
            <person name="Kanchanasin P."/>
            <person name="Saeng-In P."/>
            <person name="Phongsopitanun W."/>
            <person name="Yuki M."/>
            <person name="Kudo T."/>
            <person name="Ohkuma M."/>
            <person name="Tanasupawat S."/>
        </authorList>
    </citation>
    <scope>NUCLEOTIDE SEQUENCE [LARGE SCALE GENOMIC DNA]</scope>
    <source>
        <strain evidence="3 4">L46</strain>
    </source>
</reference>
<sequence>MGTDLPGSARLQLAAGVPLLQPEEQVFEAMLTGWRNQQLARNLAFSTIEGREKRVRAFARHCEAFPWEWSHQLADEWFTDIRAVRGNARSTLRSYQEALRSFCTYLVDPAYGWVDQCQTRFGTQPVHVVTEVNTAVHVQEYEGEPTKRAFTIDELEAFFDHADQQVSRIRGRGRKGWLPAFRDATLFKVAYAFGLRRNETRMLDVADFGANPQGPEGGEYGVLDVRCGKPRRAHRPSAAAC</sequence>
<dbReference type="Proteomes" id="UP000666915">
    <property type="component" value="Unassembled WGS sequence"/>
</dbReference>
<evidence type="ECO:0000313" key="3">
    <source>
        <dbReference type="EMBL" id="MBO2441849.1"/>
    </source>
</evidence>
<dbReference type="InterPro" id="IPR010998">
    <property type="entry name" value="Integrase_recombinase_N"/>
</dbReference>
<dbReference type="InterPro" id="IPR013762">
    <property type="entry name" value="Integrase-like_cat_sf"/>
</dbReference>
<keyword evidence="2" id="KW-0233">DNA recombination</keyword>
<comment type="caution">
    <text evidence="3">The sequence shown here is derived from an EMBL/GenBank/DDBJ whole genome shotgun (WGS) entry which is preliminary data.</text>
</comment>
<evidence type="ECO:0000256" key="2">
    <source>
        <dbReference type="ARBA" id="ARBA00023172"/>
    </source>
</evidence>
<organism evidence="3 4">
    <name type="scientific">Actinomadura nitritigenes</name>
    <dbReference type="NCBI Taxonomy" id="134602"/>
    <lineage>
        <taxon>Bacteria</taxon>
        <taxon>Bacillati</taxon>
        <taxon>Actinomycetota</taxon>
        <taxon>Actinomycetes</taxon>
        <taxon>Streptosporangiales</taxon>
        <taxon>Thermomonosporaceae</taxon>
        <taxon>Actinomadura</taxon>
    </lineage>
</organism>
<dbReference type="Gene3D" id="1.10.443.10">
    <property type="entry name" value="Intergrase catalytic core"/>
    <property type="match status" value="1"/>
</dbReference>
<evidence type="ECO:0000313" key="4">
    <source>
        <dbReference type="Proteomes" id="UP000666915"/>
    </source>
</evidence>
<dbReference type="SUPFAM" id="SSF56349">
    <property type="entry name" value="DNA breaking-rejoining enzymes"/>
    <property type="match status" value="1"/>
</dbReference>
<dbReference type="InterPro" id="IPR011010">
    <property type="entry name" value="DNA_brk_join_enz"/>
</dbReference>
<name>A0ABS3R8C1_9ACTN</name>
<proteinExistence type="predicted"/>
<dbReference type="Gene3D" id="1.10.150.130">
    <property type="match status" value="1"/>
</dbReference>
<accession>A0ABS3R8C1</accession>